<evidence type="ECO:0000313" key="3">
    <source>
        <dbReference type="Proteomes" id="UP000319094"/>
    </source>
</evidence>
<name>A0A542Y858_9MICO</name>
<dbReference type="Gene3D" id="3.40.50.720">
    <property type="entry name" value="NAD(P)-binding Rossmann-like Domain"/>
    <property type="match status" value="1"/>
</dbReference>
<dbReference type="InterPro" id="IPR036291">
    <property type="entry name" value="NAD(P)-bd_dom_sf"/>
</dbReference>
<dbReference type="Proteomes" id="UP000319094">
    <property type="component" value="Unassembled WGS sequence"/>
</dbReference>
<dbReference type="InterPro" id="IPR001509">
    <property type="entry name" value="Epimerase_deHydtase"/>
</dbReference>
<evidence type="ECO:0000259" key="1">
    <source>
        <dbReference type="Pfam" id="PF01370"/>
    </source>
</evidence>
<protein>
    <recommendedName>
        <fullName evidence="1">NAD-dependent epimerase/dehydratase domain-containing protein</fullName>
    </recommendedName>
</protein>
<sequence length="308" mass="31186">MLGGTGAVGRAVAHELEARGHEALRGSRGAGSSPGAVRLDLSSAAGMRRLREVAHECDVVVDASGRDDPATSRELEGVPYVDTSATTSYLAELRGLRAQSGAATLVLGAGIAPGASTVLAAALASEPGDEIDVSVLLGTGEVHGPAAVAWTAGLAGNAVWGAPDGAEILNYRERRRIPIDGRDRTHLRTDFPDHLLLAAAGVTVRTYLTLGSPLATAGLALVGAVPALRGILAAAPHWGDDRWRVAALNRRTGEMLAASGSGQSRATGEFAALAAIRASESPGLGAVTMADLFGLDVLASAAAVTSRA</sequence>
<keyword evidence="3" id="KW-1185">Reference proteome</keyword>
<organism evidence="2 3">
    <name type="scientific">Leucobacter komagatae</name>
    <dbReference type="NCBI Taxonomy" id="55969"/>
    <lineage>
        <taxon>Bacteria</taxon>
        <taxon>Bacillati</taxon>
        <taxon>Actinomycetota</taxon>
        <taxon>Actinomycetes</taxon>
        <taxon>Micrococcales</taxon>
        <taxon>Microbacteriaceae</taxon>
        <taxon>Leucobacter</taxon>
    </lineage>
</organism>
<proteinExistence type="predicted"/>
<reference evidence="2 3" key="1">
    <citation type="submission" date="2019-06" db="EMBL/GenBank/DDBJ databases">
        <title>Sequencing the genomes of 1000 actinobacteria strains.</title>
        <authorList>
            <person name="Klenk H.-P."/>
        </authorList>
    </citation>
    <scope>NUCLEOTIDE SEQUENCE [LARGE SCALE GENOMIC DNA]</scope>
    <source>
        <strain evidence="2 3">DSM 8803</strain>
    </source>
</reference>
<gene>
    <name evidence="2" type="ORF">FB468_2317</name>
</gene>
<dbReference type="SUPFAM" id="SSF51735">
    <property type="entry name" value="NAD(P)-binding Rossmann-fold domains"/>
    <property type="match status" value="1"/>
</dbReference>
<feature type="domain" description="NAD-dependent epimerase/dehydratase" evidence="1">
    <location>
        <begin position="2"/>
        <end position="75"/>
    </location>
</feature>
<dbReference type="Pfam" id="PF01370">
    <property type="entry name" value="Epimerase"/>
    <property type="match status" value="1"/>
</dbReference>
<accession>A0A542Y858</accession>
<dbReference type="EMBL" id="VFON01000001">
    <property type="protein sequence ID" value="TQL44266.1"/>
    <property type="molecule type" value="Genomic_DNA"/>
</dbReference>
<comment type="caution">
    <text evidence="2">The sequence shown here is derived from an EMBL/GenBank/DDBJ whole genome shotgun (WGS) entry which is preliminary data.</text>
</comment>
<evidence type="ECO:0000313" key="2">
    <source>
        <dbReference type="EMBL" id="TQL44266.1"/>
    </source>
</evidence>
<dbReference type="AlphaFoldDB" id="A0A542Y858"/>